<keyword evidence="1" id="KW-0812">Transmembrane</keyword>
<feature type="transmembrane region" description="Helical" evidence="1">
    <location>
        <begin position="44"/>
        <end position="62"/>
    </location>
</feature>
<comment type="caution">
    <text evidence="3">The sequence shown here is derived from an EMBL/GenBank/DDBJ whole genome shotgun (WGS) entry which is preliminary data.</text>
</comment>
<dbReference type="EMBL" id="BMJO01000001">
    <property type="protein sequence ID" value="GGE39094.1"/>
    <property type="molecule type" value="Genomic_DNA"/>
</dbReference>
<keyword evidence="1" id="KW-0472">Membrane</keyword>
<reference evidence="2" key="1">
    <citation type="journal article" date="2014" name="Int. J. Syst. Evol. Microbiol.">
        <title>Complete genome of a new Firmicutes species belonging to the dominant human colonic microbiota ('Ruminococcus bicirculans') reveals two chromosomes and a selective capacity to utilize plant glucans.</title>
        <authorList>
            <consortium name="NISC Comparative Sequencing Program"/>
            <person name="Wegmann U."/>
            <person name="Louis P."/>
            <person name="Goesmann A."/>
            <person name="Henrissat B."/>
            <person name="Duncan S.H."/>
            <person name="Flint H.J."/>
        </authorList>
    </citation>
    <scope>NUCLEOTIDE SEQUENCE</scope>
    <source>
        <strain evidence="2">CGMCC 1.15644</strain>
    </source>
</reference>
<feature type="transmembrane region" description="Helical" evidence="1">
    <location>
        <begin position="12"/>
        <end position="32"/>
    </location>
</feature>
<organism evidence="3 4">
    <name type="scientific">Pedobacter psychrotolerans</name>
    <dbReference type="NCBI Taxonomy" id="1843235"/>
    <lineage>
        <taxon>Bacteria</taxon>
        <taxon>Pseudomonadati</taxon>
        <taxon>Bacteroidota</taxon>
        <taxon>Sphingobacteriia</taxon>
        <taxon>Sphingobacteriales</taxon>
        <taxon>Sphingobacteriaceae</taxon>
        <taxon>Pedobacter</taxon>
    </lineage>
</organism>
<protein>
    <recommendedName>
        <fullName evidence="6">PH (Pleckstrin Homology) domain-containing protein</fullName>
    </recommendedName>
</protein>
<reference evidence="5" key="2">
    <citation type="journal article" date="2019" name="Int. J. Syst. Evol. Microbiol.">
        <title>The Global Catalogue of Microorganisms (GCM) 10K type strain sequencing project: providing services to taxonomists for standard genome sequencing and annotation.</title>
        <authorList>
            <consortium name="The Broad Institute Genomics Platform"/>
            <consortium name="The Broad Institute Genome Sequencing Center for Infectious Disease"/>
            <person name="Wu L."/>
            <person name="Ma J."/>
        </authorList>
    </citation>
    <scope>NUCLEOTIDE SEQUENCE [LARGE SCALE GENOMIC DNA]</scope>
    <source>
        <strain evidence="5">CGMCC 1.15644</strain>
    </source>
</reference>
<dbReference type="AlphaFoldDB" id="A0A4R2H625"/>
<dbReference type="Proteomes" id="UP000622648">
    <property type="component" value="Unassembled WGS sequence"/>
</dbReference>
<evidence type="ECO:0000256" key="1">
    <source>
        <dbReference type="SAM" id="Phobius"/>
    </source>
</evidence>
<keyword evidence="1" id="KW-1133">Transmembrane helix</keyword>
<reference evidence="2" key="4">
    <citation type="submission" date="2024-05" db="EMBL/GenBank/DDBJ databases">
        <authorList>
            <person name="Sun Q."/>
            <person name="Zhou Y."/>
        </authorList>
    </citation>
    <scope>NUCLEOTIDE SEQUENCE</scope>
    <source>
        <strain evidence="2">CGMCC 1.15644</strain>
    </source>
</reference>
<evidence type="ECO:0000313" key="3">
    <source>
        <dbReference type="EMBL" id="TCO21499.1"/>
    </source>
</evidence>
<keyword evidence="5" id="KW-1185">Reference proteome</keyword>
<evidence type="ECO:0000313" key="4">
    <source>
        <dbReference type="Proteomes" id="UP000295684"/>
    </source>
</evidence>
<dbReference type="Proteomes" id="UP000295684">
    <property type="component" value="Unassembled WGS sequence"/>
</dbReference>
<dbReference type="RefSeq" id="WP_132534895.1">
    <property type="nucleotide sequence ID" value="NZ_BMJO01000001.1"/>
</dbReference>
<evidence type="ECO:0008006" key="6">
    <source>
        <dbReference type="Google" id="ProtNLM"/>
    </source>
</evidence>
<name>A0A4R2H625_9SPHI</name>
<gene>
    <name evidence="3" type="ORF">EV200_10793</name>
    <name evidence="2" type="ORF">GCM10011413_00840</name>
</gene>
<proteinExistence type="predicted"/>
<evidence type="ECO:0000313" key="5">
    <source>
        <dbReference type="Proteomes" id="UP000622648"/>
    </source>
</evidence>
<dbReference type="OrthoDB" id="582675at2"/>
<accession>A0A4R2H625</accession>
<evidence type="ECO:0000313" key="2">
    <source>
        <dbReference type="EMBL" id="GGE39094.1"/>
    </source>
</evidence>
<sequence length="179" mass="21277">MEFEEKHGLKIWWLYLITGITIFPTVVILLFYKGGLGYETLKEMYFLPFLATLSPFLIIFLIQQNQLTLKINSEGISYRYFPFNYKFKAQTWNSIDHAYIRDYNAFSEYGGYGIKNRLWFKFKDKAYLLNDGHRGLQLEFKNGKKLLFSTNKVEELESFLINIKTRYNIQAINRDGGER</sequence>
<dbReference type="EMBL" id="SLWO01000007">
    <property type="protein sequence ID" value="TCO21499.1"/>
    <property type="molecule type" value="Genomic_DNA"/>
</dbReference>
<reference evidence="3 4" key="3">
    <citation type="submission" date="2019-03" db="EMBL/GenBank/DDBJ databases">
        <title>Genomic Encyclopedia of Type Strains, Phase IV (KMG-IV): sequencing the most valuable type-strain genomes for metagenomic binning, comparative biology and taxonomic classification.</title>
        <authorList>
            <person name="Goeker M."/>
        </authorList>
    </citation>
    <scope>NUCLEOTIDE SEQUENCE [LARGE SCALE GENOMIC DNA]</scope>
    <source>
        <strain evidence="3 4">DSM 103236</strain>
    </source>
</reference>